<reference evidence="1 2" key="1">
    <citation type="journal article" date="2016" name="Genome Biol. Evol.">
        <title>Comparative Genomic Analyses of the Moraxella catarrhalis Serosensitive and Seroresistant Lineages Demonstrate Their Independent Evolution.</title>
        <authorList>
            <person name="Earl J.P."/>
            <person name="de Vries S.P."/>
            <person name="Ahmed A."/>
            <person name="Powell E."/>
            <person name="Schultz M.P."/>
            <person name="Hermans P.W."/>
            <person name="Hill D.J."/>
            <person name="Zhou Z."/>
            <person name="Constantinidou C.I."/>
            <person name="Hu F.Z."/>
            <person name="Bootsma H.J."/>
            <person name="Ehrlich G.D."/>
        </authorList>
    </citation>
    <scope>NUCLEOTIDE SEQUENCE [LARGE SCALE GENOMIC DNA]</scope>
    <source>
        <strain evidence="1 2">Z7542</strain>
    </source>
</reference>
<comment type="caution">
    <text evidence="1">The sequence shown here is derived from an EMBL/GenBank/DDBJ whole genome shotgun (WGS) entry which is preliminary data.</text>
</comment>
<dbReference type="AlphaFoldDB" id="A0A198UDY3"/>
<dbReference type="Proteomes" id="UP000078228">
    <property type="component" value="Unassembled WGS sequence"/>
</dbReference>
<evidence type="ECO:0000313" key="1">
    <source>
        <dbReference type="EMBL" id="OAU94626.1"/>
    </source>
</evidence>
<sequence length="41" mass="4693">MAFGTMSKIQYHQSDIYSRSDFVKSFGLISDYINNITLLST</sequence>
<accession>A0A198UDY3</accession>
<gene>
    <name evidence="1" type="ORF">AO384_1983</name>
</gene>
<keyword evidence="2" id="KW-1185">Reference proteome</keyword>
<organism evidence="1 2">
    <name type="scientific">Moraxella catarrhalis</name>
    <name type="common">Branhamella catarrhalis</name>
    <dbReference type="NCBI Taxonomy" id="480"/>
    <lineage>
        <taxon>Bacteria</taxon>
        <taxon>Pseudomonadati</taxon>
        <taxon>Pseudomonadota</taxon>
        <taxon>Gammaproteobacteria</taxon>
        <taxon>Moraxellales</taxon>
        <taxon>Moraxellaceae</taxon>
        <taxon>Moraxella</taxon>
    </lineage>
</organism>
<proteinExistence type="predicted"/>
<evidence type="ECO:0000313" key="2">
    <source>
        <dbReference type="Proteomes" id="UP000078228"/>
    </source>
</evidence>
<protein>
    <submittedName>
        <fullName evidence="1">Uncharacterized protein</fullName>
    </submittedName>
</protein>
<dbReference type="EMBL" id="LXHC01000028">
    <property type="protein sequence ID" value="OAU94626.1"/>
    <property type="molecule type" value="Genomic_DNA"/>
</dbReference>
<name>A0A198UDY3_MORCA</name>